<reference evidence="2" key="1">
    <citation type="journal article" date="2019" name="Int. J. Syst. Evol. Microbiol.">
        <title>The Global Catalogue of Microorganisms (GCM) 10K type strain sequencing project: providing services to taxonomists for standard genome sequencing and annotation.</title>
        <authorList>
            <consortium name="The Broad Institute Genomics Platform"/>
            <consortium name="The Broad Institute Genome Sequencing Center for Infectious Disease"/>
            <person name="Wu L."/>
            <person name="Ma J."/>
        </authorList>
    </citation>
    <scope>NUCLEOTIDE SEQUENCE [LARGE SCALE GENOMIC DNA]</scope>
    <source>
        <strain evidence="2">KLKA75</strain>
    </source>
</reference>
<gene>
    <name evidence="1" type="ORF">ACFPCY_33690</name>
</gene>
<protein>
    <submittedName>
        <fullName evidence="1">Uncharacterized protein</fullName>
    </submittedName>
</protein>
<keyword evidence="2" id="KW-1185">Reference proteome</keyword>
<dbReference type="Proteomes" id="UP001595872">
    <property type="component" value="Unassembled WGS sequence"/>
</dbReference>
<sequence length="107" mass="12005">MTLESTRRQVLQAALVGLAGTCVTGLGHPPTAALSHKQSRRHYQDRYRELFKACGTDLDQKALVGRQMLANYDRDARLYHLPDRAAVVRMQAALQRQHHARLIAVSS</sequence>
<dbReference type="PROSITE" id="PS51318">
    <property type="entry name" value="TAT"/>
    <property type="match status" value="1"/>
</dbReference>
<comment type="caution">
    <text evidence="1">The sequence shown here is derived from an EMBL/GenBank/DDBJ whole genome shotgun (WGS) entry which is preliminary data.</text>
</comment>
<evidence type="ECO:0000313" key="1">
    <source>
        <dbReference type="EMBL" id="MFC4912294.1"/>
    </source>
</evidence>
<dbReference type="InterPro" id="IPR006311">
    <property type="entry name" value="TAT_signal"/>
</dbReference>
<dbReference type="RefSeq" id="WP_378262045.1">
    <property type="nucleotide sequence ID" value="NZ_JBHSIT010000011.1"/>
</dbReference>
<proteinExistence type="predicted"/>
<dbReference type="EMBL" id="JBHSIT010000011">
    <property type="protein sequence ID" value="MFC4912294.1"/>
    <property type="molecule type" value="Genomic_DNA"/>
</dbReference>
<organism evidence="1 2">
    <name type="scientific">Actinomadura gamaensis</name>
    <dbReference type="NCBI Taxonomy" id="1763541"/>
    <lineage>
        <taxon>Bacteria</taxon>
        <taxon>Bacillati</taxon>
        <taxon>Actinomycetota</taxon>
        <taxon>Actinomycetes</taxon>
        <taxon>Streptosporangiales</taxon>
        <taxon>Thermomonosporaceae</taxon>
        <taxon>Actinomadura</taxon>
    </lineage>
</organism>
<accession>A0ABV9U802</accession>
<name>A0ABV9U802_9ACTN</name>
<evidence type="ECO:0000313" key="2">
    <source>
        <dbReference type="Proteomes" id="UP001595872"/>
    </source>
</evidence>